<sequence>MRIISLVIFAAMISGCSATYKQNIVVEPTAKLIRGKSIVISTPSDGFYENKEYAASGKMTALAVRAAFARFTGSVTVVPDCKDLMCLKKDQSVIYDYYVIPEILHWEDRATEWSGIPDRIEVKVSIYDGPSANELGSAIISGKSKWATFGGDHPQDLIPEPLNKYIDTLY</sequence>
<dbReference type="PROSITE" id="PS51257">
    <property type="entry name" value="PROKAR_LIPOPROTEIN"/>
    <property type="match status" value="1"/>
</dbReference>
<evidence type="ECO:0000313" key="2">
    <source>
        <dbReference type="Proteomes" id="UP000008888"/>
    </source>
</evidence>
<reference evidence="2" key="3">
    <citation type="submission" date="2011-05" db="EMBL/GenBank/DDBJ databases">
        <title>Complete sequence of Methylomonas methanica MC09.</title>
        <authorList>
            <consortium name="US DOE Joint Genome Institute"/>
            <person name="Lucas S."/>
            <person name="Han J."/>
            <person name="Lapidus A."/>
            <person name="Cheng J.-F."/>
            <person name="Goodwin L."/>
            <person name="Pitluck S."/>
            <person name="Peters L."/>
            <person name="Mikhailova N."/>
            <person name="Teshima H."/>
            <person name="Han C."/>
            <person name="Tapia R."/>
            <person name="Land M."/>
            <person name="Hauser L."/>
            <person name="Kyrpides N."/>
            <person name="Ivanova N."/>
            <person name="Pagani I."/>
            <person name="Stein L."/>
            <person name="Woyke T."/>
        </authorList>
    </citation>
    <scope>NUCLEOTIDE SEQUENCE [LARGE SCALE GENOMIC DNA]</scope>
    <source>
        <strain evidence="2">MC09</strain>
    </source>
</reference>
<protein>
    <recommendedName>
        <fullName evidence="3">DUF4823 domain-containing protein</fullName>
    </recommendedName>
</protein>
<dbReference type="KEGG" id="mmt:Metme_0064"/>
<dbReference type="eggNOG" id="ENOG5032S2C">
    <property type="taxonomic scope" value="Bacteria"/>
</dbReference>
<keyword evidence="2" id="KW-1185">Reference proteome</keyword>
<evidence type="ECO:0000313" key="1">
    <source>
        <dbReference type="EMBL" id="AEF98516.1"/>
    </source>
</evidence>
<dbReference type="InterPro" id="IPR032248">
    <property type="entry name" value="DUF4823"/>
</dbReference>
<accession>F9ZXT7</accession>
<dbReference type="HOGENOM" id="CLU_1554225_0_0_6"/>
<organism evidence="1 2">
    <name type="scientific">Methylomonas methanica (strain DSM 25384 / MC09)</name>
    <dbReference type="NCBI Taxonomy" id="857087"/>
    <lineage>
        <taxon>Bacteria</taxon>
        <taxon>Pseudomonadati</taxon>
        <taxon>Pseudomonadota</taxon>
        <taxon>Gammaproteobacteria</taxon>
        <taxon>Methylococcales</taxon>
        <taxon>Methylococcaceae</taxon>
        <taxon>Methylomonas</taxon>
    </lineage>
</organism>
<gene>
    <name evidence="1" type="ordered locus">Metme_0064</name>
</gene>
<dbReference type="RefSeq" id="WP_013816789.1">
    <property type="nucleotide sequence ID" value="NC_015572.1"/>
</dbReference>
<name>F9ZXT7_METMM</name>
<dbReference type="EMBL" id="CP002738">
    <property type="protein sequence ID" value="AEF98516.1"/>
    <property type="molecule type" value="Genomic_DNA"/>
</dbReference>
<reference key="2">
    <citation type="submission" date="2011-05" db="EMBL/GenBank/DDBJ databases">
        <title>Complete genome sequence of the aerobic marine methanotroph Methylomonas methanica MC09.</title>
        <authorList>
            <person name="Boden R."/>
            <person name="Cunliffe M."/>
            <person name="Scanlan J."/>
            <person name="Moussard H."/>
            <person name="Kits K.D."/>
            <person name="Klotz M."/>
            <person name="Jetten M."/>
            <person name="Vuilleumier S."/>
            <person name="Han J."/>
            <person name="Peters L."/>
            <person name="Mikhailova N."/>
            <person name="Teshima H."/>
            <person name="Tapia R."/>
            <person name="Kyrpides N."/>
            <person name="Ivanova N."/>
            <person name="Pagani I."/>
            <person name="Cheng J.-F."/>
            <person name="Goodwin L."/>
            <person name="Han C."/>
            <person name="Hauser L."/>
            <person name="Land M."/>
            <person name="Lapidus A."/>
            <person name="Lucas S."/>
            <person name="Pitluck S."/>
            <person name="Woyke T."/>
            <person name="Stein L.Y."/>
            <person name="Murrell C."/>
        </authorList>
    </citation>
    <scope>NUCLEOTIDE SEQUENCE</scope>
    <source>
        <strain>MC09</strain>
    </source>
</reference>
<evidence type="ECO:0008006" key="3">
    <source>
        <dbReference type="Google" id="ProtNLM"/>
    </source>
</evidence>
<proteinExistence type="predicted"/>
<dbReference type="Pfam" id="PF16105">
    <property type="entry name" value="DUF4823"/>
    <property type="match status" value="1"/>
</dbReference>
<dbReference type="OrthoDB" id="9811335at2"/>
<reference evidence="1 2" key="1">
    <citation type="journal article" date="2011" name="J. Bacteriol.">
        <title>Complete Genome Sequence of the Aerobic Marine Methanotroph Methylomonas methanica MC09.</title>
        <authorList>
            <person name="Boden R."/>
            <person name="Cunliffe M."/>
            <person name="Scanlan J."/>
            <person name="Moussard H."/>
            <person name="Kits K.D."/>
            <person name="Klotz M.G."/>
            <person name="Jetten M.S."/>
            <person name="Vuilleumier S."/>
            <person name="Han J."/>
            <person name="Peters L."/>
            <person name="Mikhailova N."/>
            <person name="Teshima H."/>
            <person name="Tapia R."/>
            <person name="Kyrpides N."/>
            <person name="Ivanova N."/>
            <person name="Pagani I."/>
            <person name="Cheng J.F."/>
            <person name="Goodwin L."/>
            <person name="Han C."/>
            <person name="Hauser L."/>
            <person name="Land M.L."/>
            <person name="Lapidus A."/>
            <person name="Lucas S."/>
            <person name="Pitluck S."/>
            <person name="Woyke T."/>
            <person name="Stein L."/>
            <person name="Murrell J.C."/>
        </authorList>
    </citation>
    <scope>NUCLEOTIDE SEQUENCE [LARGE SCALE GENOMIC DNA]</scope>
    <source>
        <strain evidence="1 2">MC09</strain>
    </source>
</reference>
<dbReference type="Proteomes" id="UP000008888">
    <property type="component" value="Chromosome"/>
</dbReference>
<dbReference type="AlphaFoldDB" id="F9ZXT7"/>